<gene>
    <name evidence="2" type="ORF">O181_025177</name>
</gene>
<keyword evidence="3" id="KW-1185">Reference proteome</keyword>
<comment type="caution">
    <text evidence="2">The sequence shown here is derived from an EMBL/GenBank/DDBJ whole genome shotgun (WGS) entry which is preliminary data.</text>
</comment>
<dbReference type="EMBL" id="AVOT02008176">
    <property type="protein sequence ID" value="MBW0485462.1"/>
    <property type="molecule type" value="Genomic_DNA"/>
</dbReference>
<dbReference type="AlphaFoldDB" id="A0A9Q3CN05"/>
<dbReference type="Gene3D" id="1.10.10.10">
    <property type="entry name" value="Winged helix-like DNA-binding domain superfamily/Winged helix DNA-binding domain"/>
    <property type="match status" value="1"/>
</dbReference>
<evidence type="ECO:0000256" key="1">
    <source>
        <dbReference type="SAM" id="Phobius"/>
    </source>
</evidence>
<organism evidence="2 3">
    <name type="scientific">Austropuccinia psidii MF-1</name>
    <dbReference type="NCBI Taxonomy" id="1389203"/>
    <lineage>
        <taxon>Eukaryota</taxon>
        <taxon>Fungi</taxon>
        <taxon>Dikarya</taxon>
        <taxon>Basidiomycota</taxon>
        <taxon>Pucciniomycotina</taxon>
        <taxon>Pucciniomycetes</taxon>
        <taxon>Pucciniales</taxon>
        <taxon>Sphaerophragmiaceae</taxon>
        <taxon>Austropuccinia</taxon>
    </lineage>
</organism>
<accession>A0A9Q3CN05</accession>
<keyword evidence="1" id="KW-1133">Transmembrane helix</keyword>
<dbReference type="Proteomes" id="UP000765509">
    <property type="component" value="Unassembled WGS sequence"/>
</dbReference>
<dbReference type="OrthoDB" id="4843387at2759"/>
<name>A0A9Q3CN05_9BASI</name>
<dbReference type="SUPFAM" id="SSF46689">
    <property type="entry name" value="Homeodomain-like"/>
    <property type="match status" value="1"/>
</dbReference>
<dbReference type="InterPro" id="IPR036388">
    <property type="entry name" value="WH-like_DNA-bd_sf"/>
</dbReference>
<evidence type="ECO:0000313" key="2">
    <source>
        <dbReference type="EMBL" id="MBW0485462.1"/>
    </source>
</evidence>
<feature type="transmembrane region" description="Helical" evidence="1">
    <location>
        <begin position="31"/>
        <end position="49"/>
    </location>
</feature>
<proteinExistence type="predicted"/>
<sequence>MRTRAGQLYARELPWTTLICQRSRSGSGLQLIFSFLFFAISLLFIILTMTTATSHHIKDGQHSPVLANYDLTCFKTCNAEEDNHFIVMPYLNIETRGRIIGMQQAGLPFQAISDLVEILLSTIYNTVAKFQVIGTVRTQKKTGRPPIMTDQDQRELDRIITRCRRLTVAQVTDLMTHHPA</sequence>
<protein>
    <submittedName>
        <fullName evidence="2">Uncharacterized protein</fullName>
    </submittedName>
</protein>
<dbReference type="InterPro" id="IPR009057">
    <property type="entry name" value="Homeodomain-like_sf"/>
</dbReference>
<keyword evidence="1" id="KW-0812">Transmembrane</keyword>
<reference evidence="2" key="1">
    <citation type="submission" date="2021-03" db="EMBL/GenBank/DDBJ databases">
        <title>Draft genome sequence of rust myrtle Austropuccinia psidii MF-1, a brazilian biotype.</title>
        <authorList>
            <person name="Quecine M.C."/>
            <person name="Pachon D.M.R."/>
            <person name="Bonatelli M.L."/>
            <person name="Correr F.H."/>
            <person name="Franceschini L.M."/>
            <person name="Leite T.F."/>
            <person name="Margarido G.R.A."/>
            <person name="Almeida C.A."/>
            <person name="Ferrarezi J.A."/>
            <person name="Labate C.A."/>
        </authorList>
    </citation>
    <scope>NUCLEOTIDE SEQUENCE</scope>
    <source>
        <strain evidence="2">MF-1</strain>
    </source>
</reference>
<keyword evidence="1" id="KW-0472">Membrane</keyword>
<evidence type="ECO:0000313" key="3">
    <source>
        <dbReference type="Proteomes" id="UP000765509"/>
    </source>
</evidence>